<reference evidence="4" key="1">
    <citation type="submission" date="2016-11" db="EMBL/GenBank/DDBJ databases">
        <authorList>
            <person name="Varghese N."/>
            <person name="Submissions S."/>
        </authorList>
    </citation>
    <scope>NUCLEOTIDE SEQUENCE [LARGE SCALE GENOMIC DNA]</scope>
    <source>
        <strain evidence="4">DSM 16057</strain>
    </source>
</reference>
<dbReference type="RefSeq" id="WP_072867358.1">
    <property type="nucleotide sequence ID" value="NZ_FQZM01000007.1"/>
</dbReference>
<dbReference type="InterPro" id="IPR050563">
    <property type="entry name" value="4-hydroxybenzoyl-CoA_TE"/>
</dbReference>
<protein>
    <submittedName>
        <fullName evidence="3">Acyl-CoA thioester hydrolase</fullName>
    </submittedName>
</protein>
<dbReference type="STRING" id="1121432.SAMN02745219_00681"/>
<comment type="similarity">
    <text evidence="1">Belongs to the 4-hydroxybenzoyl-CoA thioesterase family.</text>
</comment>
<name>A0A1M6CHC2_9FIRM</name>
<dbReference type="InterPro" id="IPR029069">
    <property type="entry name" value="HotDog_dom_sf"/>
</dbReference>
<dbReference type="Proteomes" id="UP000184529">
    <property type="component" value="Unassembled WGS sequence"/>
</dbReference>
<dbReference type="AlphaFoldDB" id="A0A1M6CHC2"/>
<dbReference type="EMBL" id="FQZM01000007">
    <property type="protein sequence ID" value="SHI60425.1"/>
    <property type="molecule type" value="Genomic_DNA"/>
</dbReference>
<dbReference type="Pfam" id="PF13279">
    <property type="entry name" value="4HBT_2"/>
    <property type="match status" value="1"/>
</dbReference>
<gene>
    <name evidence="3" type="ORF">SAMN02745219_00681</name>
</gene>
<proteinExistence type="inferred from homology"/>
<dbReference type="InterPro" id="IPR006684">
    <property type="entry name" value="YbgC/YbaW"/>
</dbReference>
<sequence>MRSDFRFFHQLRVRYSEVDAQGIVFNAHYLTYLDVAITEYFRYLGFDYKQLAQEGKMDMALVKTCLEFKGPAFFDEVLEIGVRVANIGNKSYTVDFEIYKKDSDVLVLKGQTVYVNYDPATRTAEPVPDFFRAAVEKFEGLTTR</sequence>
<accession>A0A1M6CHC2</accession>
<dbReference type="PANTHER" id="PTHR31793">
    <property type="entry name" value="4-HYDROXYBENZOYL-COA THIOESTERASE FAMILY MEMBER"/>
    <property type="match status" value="1"/>
</dbReference>
<dbReference type="GO" id="GO:0047617">
    <property type="term" value="F:fatty acyl-CoA hydrolase activity"/>
    <property type="evidence" value="ECO:0007669"/>
    <property type="project" value="TreeGrafter"/>
</dbReference>
<dbReference type="NCBIfam" id="TIGR00051">
    <property type="entry name" value="YbgC/FadM family acyl-CoA thioesterase"/>
    <property type="match status" value="1"/>
</dbReference>
<organism evidence="3 4">
    <name type="scientific">Desulfofundulus thermosubterraneus DSM 16057</name>
    <dbReference type="NCBI Taxonomy" id="1121432"/>
    <lineage>
        <taxon>Bacteria</taxon>
        <taxon>Bacillati</taxon>
        <taxon>Bacillota</taxon>
        <taxon>Clostridia</taxon>
        <taxon>Eubacteriales</taxon>
        <taxon>Peptococcaceae</taxon>
        <taxon>Desulfofundulus</taxon>
    </lineage>
</organism>
<evidence type="ECO:0000256" key="2">
    <source>
        <dbReference type="ARBA" id="ARBA00022801"/>
    </source>
</evidence>
<dbReference type="PANTHER" id="PTHR31793:SF27">
    <property type="entry name" value="NOVEL THIOESTERASE SUPERFAMILY DOMAIN AND SAPOSIN A-TYPE DOMAIN CONTAINING PROTEIN (0610012H03RIK)"/>
    <property type="match status" value="1"/>
</dbReference>
<dbReference type="OrthoDB" id="9800856at2"/>
<evidence type="ECO:0000313" key="3">
    <source>
        <dbReference type="EMBL" id="SHI60425.1"/>
    </source>
</evidence>
<keyword evidence="4" id="KW-1185">Reference proteome</keyword>
<dbReference type="Gene3D" id="3.10.129.10">
    <property type="entry name" value="Hotdog Thioesterase"/>
    <property type="match status" value="1"/>
</dbReference>
<dbReference type="SUPFAM" id="SSF54637">
    <property type="entry name" value="Thioesterase/thiol ester dehydrase-isomerase"/>
    <property type="match status" value="1"/>
</dbReference>
<evidence type="ECO:0000256" key="1">
    <source>
        <dbReference type="ARBA" id="ARBA00005953"/>
    </source>
</evidence>
<keyword evidence="2 3" id="KW-0378">Hydrolase</keyword>
<dbReference type="CDD" id="cd00586">
    <property type="entry name" value="4HBT"/>
    <property type="match status" value="1"/>
</dbReference>
<dbReference type="PIRSF" id="PIRSF003230">
    <property type="entry name" value="YbgC"/>
    <property type="match status" value="1"/>
</dbReference>
<evidence type="ECO:0000313" key="4">
    <source>
        <dbReference type="Proteomes" id="UP000184529"/>
    </source>
</evidence>